<sequence>MVANRISNPKSTYRYSPLSANSIRLLRLQPHSDEHALVQGQLFEYLFVDSGKGTHLYEALSYIWGSEEKPRRVSTNEGDIYVTENLHAALLHLRDHSLDRIIWADAICINQDDIEERNRQVQIMAKIYARASRVIVWLEDAIDSRPVGNNDSADVLQEVAAARHVLIMFHSMEIDGLAFCTGLNALNLAMHDSEVQSRIRSVAYLINGASLSDRFSLDIRPLGTLVDMYHNHKAKDWRDKIYALLGMSSDIPTDLLPNYNNPWTDLFRRLIHSIVGEQASVQTWDNKQVAVIKHMGCVLGNVSSVSSTGDWDGRLDVRVRTWALSTPDWMLSYWDWTLQASANSIKENDIVCLLQGASKPTIIRSCQDYGVIVAIAVNPRDDSWQYDSPQERIFNQIYERTYETTQQQLLTTLRNILLNSATGEPAKAEWLETVADTLSLREDYTKVIEHGVIFTAGSADEETMKNILSHYGDQVTVTEEVLVAATTNKSSGIKILQLLLNQHGDQVLITEERVNSAVKNSVSGKEIIQLLLDQYRNQVPITEEVVEWAAGNRDYGNEAMQLLFDRYGDQVLITEKVVENAASNFEYGDELMQLLFDQFGGQVPITEEVVKCAASNRECGDKVMQLLFEQCGDQLLFDQYGDQVPITKGAIEEAAKNKWYGYKVMQLLFNQYRGHVTITEDAVKWAVRNKRGRIRIMQLFFDRYGDQIPITEEVVAWAAGNKYFGYEIIQLLVDRYGDQVVKWRT</sequence>
<dbReference type="InterPro" id="IPR010730">
    <property type="entry name" value="HET"/>
</dbReference>
<keyword evidence="3" id="KW-1185">Reference proteome</keyword>
<organism evidence="2 3">
    <name type="scientific">Trichoderma asperellum (strain ATCC 204424 / CBS 433.97 / NBRC 101777)</name>
    <dbReference type="NCBI Taxonomy" id="1042311"/>
    <lineage>
        <taxon>Eukaryota</taxon>
        <taxon>Fungi</taxon>
        <taxon>Dikarya</taxon>
        <taxon>Ascomycota</taxon>
        <taxon>Pezizomycotina</taxon>
        <taxon>Sordariomycetes</taxon>
        <taxon>Hypocreomycetidae</taxon>
        <taxon>Hypocreales</taxon>
        <taxon>Hypocreaceae</taxon>
        <taxon>Trichoderma</taxon>
    </lineage>
</organism>
<dbReference type="PANTHER" id="PTHR24148">
    <property type="entry name" value="ANKYRIN REPEAT DOMAIN-CONTAINING PROTEIN 39 HOMOLOG-RELATED"/>
    <property type="match status" value="1"/>
</dbReference>
<dbReference type="Gene3D" id="1.20.5.340">
    <property type="match status" value="2"/>
</dbReference>
<feature type="domain" description="Heterokaryon incompatibility" evidence="1">
    <location>
        <begin position="57"/>
        <end position="144"/>
    </location>
</feature>
<dbReference type="PANTHER" id="PTHR24148:SF78">
    <property type="entry name" value="HETEROKARYON INCOMPATIBILITY DOMAIN-CONTAINING PROTEIN"/>
    <property type="match status" value="1"/>
</dbReference>
<dbReference type="EMBL" id="KZ679266">
    <property type="protein sequence ID" value="PTB38098.1"/>
    <property type="molecule type" value="Genomic_DNA"/>
</dbReference>
<dbReference type="OrthoDB" id="194358at2759"/>
<dbReference type="AlphaFoldDB" id="A0A2T3YZW2"/>
<dbReference type="Pfam" id="PF06985">
    <property type="entry name" value="HET"/>
    <property type="match status" value="1"/>
</dbReference>
<gene>
    <name evidence="2" type="ORF">M441DRAFT_82310</name>
</gene>
<evidence type="ECO:0000259" key="1">
    <source>
        <dbReference type="Pfam" id="PF06985"/>
    </source>
</evidence>
<dbReference type="InterPro" id="IPR052895">
    <property type="entry name" value="HetReg/Transcr_Mod"/>
</dbReference>
<dbReference type="Pfam" id="PF23397">
    <property type="entry name" value="DUF7104"/>
    <property type="match status" value="8"/>
</dbReference>
<name>A0A2T3YZW2_TRIA4</name>
<evidence type="ECO:0000313" key="3">
    <source>
        <dbReference type="Proteomes" id="UP000240493"/>
    </source>
</evidence>
<dbReference type="Proteomes" id="UP000240493">
    <property type="component" value="Unassembled WGS sequence"/>
</dbReference>
<protein>
    <recommendedName>
        <fullName evidence="1">Heterokaryon incompatibility domain-containing protein</fullName>
    </recommendedName>
</protein>
<reference evidence="2 3" key="1">
    <citation type="submission" date="2016-07" db="EMBL/GenBank/DDBJ databases">
        <title>Multiple horizontal gene transfer events from other fungi enriched the ability of initially mycotrophic Trichoderma (Ascomycota) to feed on dead plant biomass.</title>
        <authorList>
            <consortium name="DOE Joint Genome Institute"/>
            <person name="Aerts A."/>
            <person name="Atanasova L."/>
            <person name="Chenthamara K."/>
            <person name="Zhang J."/>
            <person name="Grujic M."/>
            <person name="Henrissat B."/>
            <person name="Kuo A."/>
            <person name="Salamov A."/>
            <person name="Lipzen A."/>
            <person name="Labutti K."/>
            <person name="Barry K."/>
            <person name="Miao Y."/>
            <person name="Rahimi M.J."/>
            <person name="Shen Q."/>
            <person name="Grigoriev I.V."/>
            <person name="Kubicek C.P."/>
            <person name="Druzhinina I.S."/>
        </authorList>
    </citation>
    <scope>NUCLEOTIDE SEQUENCE [LARGE SCALE GENOMIC DNA]</scope>
    <source>
        <strain evidence="2 3">CBS 433.97</strain>
    </source>
</reference>
<accession>A0A2T3YZW2</accession>
<dbReference type="InterPro" id="IPR055530">
    <property type="entry name" value="DUF7104"/>
</dbReference>
<dbReference type="STRING" id="1042311.A0A2T3YZW2"/>
<evidence type="ECO:0000313" key="2">
    <source>
        <dbReference type="EMBL" id="PTB38098.1"/>
    </source>
</evidence>
<proteinExistence type="predicted"/>